<evidence type="ECO:0000313" key="1">
    <source>
        <dbReference type="EMBL" id="AGA24785.1"/>
    </source>
</evidence>
<protein>
    <submittedName>
        <fullName evidence="1">Uncharacterized protein</fullName>
    </submittedName>
</protein>
<dbReference type="EMBL" id="CP003364">
    <property type="protein sequence ID" value="AGA24785.1"/>
    <property type="molecule type" value="Genomic_DNA"/>
</dbReference>
<reference evidence="1 2" key="1">
    <citation type="submission" date="2012-02" db="EMBL/GenBank/DDBJ databases">
        <title>Complete sequence of chromosome of Singulisphaera acidiphila DSM 18658.</title>
        <authorList>
            <consortium name="US DOE Joint Genome Institute (JGI-PGF)"/>
            <person name="Lucas S."/>
            <person name="Copeland A."/>
            <person name="Lapidus A."/>
            <person name="Glavina del Rio T."/>
            <person name="Dalin E."/>
            <person name="Tice H."/>
            <person name="Bruce D."/>
            <person name="Goodwin L."/>
            <person name="Pitluck S."/>
            <person name="Peters L."/>
            <person name="Ovchinnikova G."/>
            <person name="Chertkov O."/>
            <person name="Kyrpides N."/>
            <person name="Mavromatis K."/>
            <person name="Ivanova N."/>
            <person name="Brettin T."/>
            <person name="Detter J.C."/>
            <person name="Han C."/>
            <person name="Larimer F."/>
            <person name="Land M."/>
            <person name="Hauser L."/>
            <person name="Markowitz V."/>
            <person name="Cheng J.-F."/>
            <person name="Hugenholtz P."/>
            <person name="Woyke T."/>
            <person name="Wu D."/>
            <person name="Tindall B."/>
            <person name="Pomrenke H."/>
            <person name="Brambilla E."/>
            <person name="Klenk H.-P."/>
            <person name="Eisen J.A."/>
        </authorList>
    </citation>
    <scope>NUCLEOTIDE SEQUENCE [LARGE SCALE GENOMIC DNA]</scope>
    <source>
        <strain evidence="2">ATCC BAA-1392 / DSM 18658 / VKM B-2454 / MOB10</strain>
    </source>
</reference>
<dbReference type="Proteomes" id="UP000010798">
    <property type="component" value="Chromosome"/>
</dbReference>
<gene>
    <name evidence="1" type="ordered locus">Sinac_0342</name>
</gene>
<dbReference type="RefSeq" id="WP_015243970.1">
    <property type="nucleotide sequence ID" value="NC_019892.1"/>
</dbReference>
<dbReference type="HOGENOM" id="CLU_1433592_0_0_0"/>
<evidence type="ECO:0000313" key="2">
    <source>
        <dbReference type="Proteomes" id="UP000010798"/>
    </source>
</evidence>
<dbReference type="KEGG" id="saci:Sinac_0342"/>
<keyword evidence="2" id="KW-1185">Reference proteome</keyword>
<proteinExistence type="predicted"/>
<dbReference type="AlphaFoldDB" id="L0D7E5"/>
<accession>L0D7E5</accession>
<sequence>MHPAVICDGITIAGIVLPPFEVGGTDYVGLACPTDYGSSWAEVLEVVGGKHPTSEVHCLVSSSVLIPSAMRASRGQRRHSLIERALKAGLSQAGAEDLIVDLRLESDQIYEDTQLHSQLLFDLRLAWSQRSKLVVFSTAGLARSGYRSVALAVSGRPNDCAAIDVIHVANIKHDKADMKYTKIIQCGLI</sequence>
<name>L0D7E5_SINAD</name>
<organism evidence="1 2">
    <name type="scientific">Singulisphaera acidiphila (strain ATCC BAA-1392 / DSM 18658 / VKM B-2454 / MOB10)</name>
    <dbReference type="NCBI Taxonomy" id="886293"/>
    <lineage>
        <taxon>Bacteria</taxon>
        <taxon>Pseudomonadati</taxon>
        <taxon>Planctomycetota</taxon>
        <taxon>Planctomycetia</taxon>
        <taxon>Isosphaerales</taxon>
        <taxon>Isosphaeraceae</taxon>
        <taxon>Singulisphaera</taxon>
    </lineage>
</organism>